<comment type="subcellular location">
    <subcellularLocation>
        <location evidence="1">Cell membrane</location>
        <topology evidence="1">Multi-pass membrane protein</topology>
    </subcellularLocation>
</comment>
<proteinExistence type="predicted"/>
<dbReference type="SUPFAM" id="SSF103473">
    <property type="entry name" value="MFS general substrate transporter"/>
    <property type="match status" value="1"/>
</dbReference>
<evidence type="ECO:0000256" key="5">
    <source>
        <dbReference type="ARBA" id="ARBA00023136"/>
    </source>
</evidence>
<dbReference type="Proteomes" id="UP001549313">
    <property type="component" value="Unassembled WGS sequence"/>
</dbReference>
<feature type="transmembrane region" description="Helical" evidence="6">
    <location>
        <begin position="343"/>
        <end position="364"/>
    </location>
</feature>
<name>A0ABV2R7W0_9CAUL</name>
<dbReference type="CDD" id="cd17324">
    <property type="entry name" value="MFS_NepI_like"/>
    <property type="match status" value="1"/>
</dbReference>
<feature type="transmembrane region" description="Helical" evidence="6">
    <location>
        <begin position="145"/>
        <end position="165"/>
    </location>
</feature>
<dbReference type="Pfam" id="PF07690">
    <property type="entry name" value="MFS_1"/>
    <property type="match status" value="1"/>
</dbReference>
<gene>
    <name evidence="8" type="ORF">ABIE19_000004</name>
</gene>
<feature type="transmembrane region" description="Helical" evidence="6">
    <location>
        <begin position="312"/>
        <end position="331"/>
    </location>
</feature>
<dbReference type="PROSITE" id="PS50850">
    <property type="entry name" value="MFS"/>
    <property type="match status" value="1"/>
</dbReference>
<feature type="transmembrane region" description="Helical" evidence="6">
    <location>
        <begin position="370"/>
        <end position="389"/>
    </location>
</feature>
<keyword evidence="9" id="KW-1185">Reference proteome</keyword>
<keyword evidence="4 6" id="KW-1133">Transmembrane helix</keyword>
<feature type="transmembrane region" description="Helical" evidence="6">
    <location>
        <begin position="177"/>
        <end position="198"/>
    </location>
</feature>
<keyword evidence="2" id="KW-1003">Cell membrane</keyword>
<evidence type="ECO:0000256" key="3">
    <source>
        <dbReference type="ARBA" id="ARBA00022692"/>
    </source>
</evidence>
<comment type="caution">
    <text evidence="8">The sequence shown here is derived from an EMBL/GenBank/DDBJ whole genome shotgun (WGS) entry which is preliminary data.</text>
</comment>
<evidence type="ECO:0000259" key="7">
    <source>
        <dbReference type="PROSITE" id="PS50850"/>
    </source>
</evidence>
<feature type="transmembrane region" description="Helical" evidence="6">
    <location>
        <begin position="50"/>
        <end position="75"/>
    </location>
</feature>
<evidence type="ECO:0000313" key="8">
    <source>
        <dbReference type="EMBL" id="MET4682095.1"/>
    </source>
</evidence>
<sequence>MTEQIALPMDQDSPSTALWSGIAALSLSVFALVMAEFLPPSVLTPMAADLGISLGAAGQAVTATAVIAAVAALLVPVATRRWDRKRVLIGLMIALSLSNLLTATATGLVTLLTARLLLGVALGGFWSMVAATAMRLVPMSVLGRAMAIVFTGVTMATVLAAPVGAYIGDLLGWRTAFWLAGGVGLAALLGVLVTLPRLPARGSADLAGLVEVARRPQVLWALIAVLLIISGHFAAFTYVRPVLEQVTGLGISAITLALFVFGGAGFLGNLAGGLLSGRDPKLSVIVGAMAMATALAAVLILGASVLVTTAALGLWGMGFAMLPVGFQAWVATETTDKAELGGGLLTATFQVAIAGGAIFGGLLVDRFTILAAPAYCVTVAIAGLALVALRLNIARRSQASPVACRAT</sequence>
<reference evidence="8 9" key="1">
    <citation type="submission" date="2024-06" db="EMBL/GenBank/DDBJ databases">
        <title>Sorghum-associated microbial communities from plants grown in Nebraska, USA.</title>
        <authorList>
            <person name="Schachtman D."/>
        </authorList>
    </citation>
    <scope>NUCLEOTIDE SEQUENCE [LARGE SCALE GENOMIC DNA]</scope>
    <source>
        <strain evidence="8 9">2814</strain>
    </source>
</reference>
<feature type="domain" description="Major facilitator superfamily (MFS) profile" evidence="7">
    <location>
        <begin position="21"/>
        <end position="397"/>
    </location>
</feature>
<accession>A0ABV2R7W0</accession>
<keyword evidence="3 6" id="KW-0812">Transmembrane</keyword>
<dbReference type="InterPro" id="IPR050189">
    <property type="entry name" value="MFS_Efflux_Transporters"/>
</dbReference>
<dbReference type="RefSeq" id="WP_354087055.1">
    <property type="nucleotide sequence ID" value="NZ_JBEPTF010000001.1"/>
</dbReference>
<evidence type="ECO:0000256" key="4">
    <source>
        <dbReference type="ARBA" id="ARBA00022989"/>
    </source>
</evidence>
<dbReference type="InterPro" id="IPR020846">
    <property type="entry name" value="MFS_dom"/>
</dbReference>
<feature type="transmembrane region" description="Helical" evidence="6">
    <location>
        <begin position="282"/>
        <end position="306"/>
    </location>
</feature>
<evidence type="ECO:0000256" key="2">
    <source>
        <dbReference type="ARBA" id="ARBA00022475"/>
    </source>
</evidence>
<organism evidence="8 9">
    <name type="scientific">Brevundimonas faecalis</name>
    <dbReference type="NCBI Taxonomy" id="947378"/>
    <lineage>
        <taxon>Bacteria</taxon>
        <taxon>Pseudomonadati</taxon>
        <taxon>Pseudomonadota</taxon>
        <taxon>Alphaproteobacteria</taxon>
        <taxon>Caulobacterales</taxon>
        <taxon>Caulobacteraceae</taxon>
        <taxon>Brevundimonas</taxon>
    </lineage>
</organism>
<dbReference type="PANTHER" id="PTHR43124">
    <property type="entry name" value="PURINE EFFLUX PUMP PBUE"/>
    <property type="match status" value="1"/>
</dbReference>
<dbReference type="PANTHER" id="PTHR43124:SF5">
    <property type="entry name" value="PURINE RIBONUCLEOSIDE EFFLUX PUMP NEPI"/>
    <property type="match status" value="1"/>
</dbReference>
<dbReference type="InterPro" id="IPR011701">
    <property type="entry name" value="MFS"/>
</dbReference>
<keyword evidence="5 6" id="KW-0472">Membrane</keyword>
<feature type="transmembrane region" description="Helical" evidence="6">
    <location>
        <begin position="87"/>
        <end position="108"/>
    </location>
</feature>
<protein>
    <submittedName>
        <fullName evidence="8">MFS family arabinose efflux permease</fullName>
    </submittedName>
</protein>
<dbReference type="EMBL" id="JBEPTF010000001">
    <property type="protein sequence ID" value="MET4682095.1"/>
    <property type="molecule type" value="Genomic_DNA"/>
</dbReference>
<feature type="transmembrane region" description="Helical" evidence="6">
    <location>
        <begin position="17"/>
        <end position="38"/>
    </location>
</feature>
<evidence type="ECO:0000313" key="9">
    <source>
        <dbReference type="Proteomes" id="UP001549313"/>
    </source>
</evidence>
<feature type="transmembrane region" description="Helical" evidence="6">
    <location>
        <begin position="218"/>
        <end position="239"/>
    </location>
</feature>
<feature type="transmembrane region" description="Helical" evidence="6">
    <location>
        <begin position="251"/>
        <end position="275"/>
    </location>
</feature>
<evidence type="ECO:0000256" key="6">
    <source>
        <dbReference type="SAM" id="Phobius"/>
    </source>
</evidence>
<feature type="transmembrane region" description="Helical" evidence="6">
    <location>
        <begin position="114"/>
        <end position="133"/>
    </location>
</feature>
<evidence type="ECO:0000256" key="1">
    <source>
        <dbReference type="ARBA" id="ARBA00004651"/>
    </source>
</evidence>
<dbReference type="Gene3D" id="1.20.1250.20">
    <property type="entry name" value="MFS general substrate transporter like domains"/>
    <property type="match status" value="1"/>
</dbReference>
<dbReference type="InterPro" id="IPR036259">
    <property type="entry name" value="MFS_trans_sf"/>
</dbReference>